<dbReference type="AlphaFoldDB" id="A0AAN9SGZ7"/>
<reference evidence="1 2" key="1">
    <citation type="submission" date="2024-01" db="EMBL/GenBank/DDBJ databases">
        <title>The genomes of 5 underutilized Papilionoideae crops provide insights into root nodulation and disease resistanc.</title>
        <authorList>
            <person name="Jiang F."/>
        </authorList>
    </citation>
    <scope>NUCLEOTIDE SEQUENCE [LARGE SCALE GENOMIC DNA]</scope>
    <source>
        <strain evidence="1">DUOXIRENSHENG_FW03</strain>
        <tissue evidence="1">Leaves</tissue>
    </source>
</reference>
<organism evidence="1 2">
    <name type="scientific">Psophocarpus tetragonolobus</name>
    <name type="common">Winged bean</name>
    <name type="synonym">Dolichos tetragonolobus</name>
    <dbReference type="NCBI Taxonomy" id="3891"/>
    <lineage>
        <taxon>Eukaryota</taxon>
        <taxon>Viridiplantae</taxon>
        <taxon>Streptophyta</taxon>
        <taxon>Embryophyta</taxon>
        <taxon>Tracheophyta</taxon>
        <taxon>Spermatophyta</taxon>
        <taxon>Magnoliopsida</taxon>
        <taxon>eudicotyledons</taxon>
        <taxon>Gunneridae</taxon>
        <taxon>Pentapetalae</taxon>
        <taxon>rosids</taxon>
        <taxon>fabids</taxon>
        <taxon>Fabales</taxon>
        <taxon>Fabaceae</taxon>
        <taxon>Papilionoideae</taxon>
        <taxon>50 kb inversion clade</taxon>
        <taxon>NPAAA clade</taxon>
        <taxon>indigoferoid/millettioid clade</taxon>
        <taxon>Phaseoleae</taxon>
        <taxon>Psophocarpus</taxon>
    </lineage>
</organism>
<keyword evidence="2" id="KW-1185">Reference proteome</keyword>
<sequence>MEAMIKEIVRVLLSDIADKKEVGTDQHASESEGIGGSLMVHPARNHGLHGHYSWHAAWVKLVLYSSPPRAAIPCYRYYRKILHPPPYGNKRGRFACTGFVKGLSYATFGYSGRVLYPFYTWRSCLCCTRRKQDDDTCHLRVILRQHS</sequence>
<name>A0AAN9SGZ7_PSOTE</name>
<evidence type="ECO:0000313" key="2">
    <source>
        <dbReference type="Proteomes" id="UP001386955"/>
    </source>
</evidence>
<protein>
    <submittedName>
        <fullName evidence="1">Uncharacterized protein</fullName>
    </submittedName>
</protein>
<comment type="caution">
    <text evidence="1">The sequence shown here is derived from an EMBL/GenBank/DDBJ whole genome shotgun (WGS) entry which is preliminary data.</text>
</comment>
<dbReference type="EMBL" id="JAYMYS010000004">
    <property type="protein sequence ID" value="KAK7395404.1"/>
    <property type="molecule type" value="Genomic_DNA"/>
</dbReference>
<proteinExistence type="predicted"/>
<gene>
    <name evidence="1" type="ORF">VNO78_15961</name>
</gene>
<accession>A0AAN9SGZ7</accession>
<evidence type="ECO:0000313" key="1">
    <source>
        <dbReference type="EMBL" id="KAK7395404.1"/>
    </source>
</evidence>
<dbReference type="Proteomes" id="UP001386955">
    <property type="component" value="Unassembled WGS sequence"/>
</dbReference>